<dbReference type="GO" id="GO:0009507">
    <property type="term" value="C:chloroplast"/>
    <property type="evidence" value="ECO:0007669"/>
    <property type="project" value="UniProtKB-SubCell"/>
</dbReference>
<dbReference type="Gene3D" id="3.90.380.10">
    <property type="entry name" value="Naphthalene 1,2-dioxygenase Alpha Subunit, Chain A, domain 1"/>
    <property type="match status" value="1"/>
</dbReference>
<dbReference type="InterPro" id="IPR017941">
    <property type="entry name" value="Rieske_2Fe-2S"/>
</dbReference>
<evidence type="ECO:0000256" key="9">
    <source>
        <dbReference type="SAM" id="Phobius"/>
    </source>
</evidence>
<keyword evidence="4" id="KW-0001">2Fe-2S</keyword>
<dbReference type="Proteomes" id="UP000825935">
    <property type="component" value="Chromosome 30"/>
</dbReference>
<dbReference type="SUPFAM" id="SSF55961">
    <property type="entry name" value="Bet v1-like"/>
    <property type="match status" value="1"/>
</dbReference>
<dbReference type="InterPro" id="IPR013626">
    <property type="entry name" value="PaO"/>
</dbReference>
<evidence type="ECO:0000256" key="2">
    <source>
        <dbReference type="ARBA" id="ARBA00022528"/>
    </source>
</evidence>
<keyword evidence="2" id="KW-0150">Chloroplast</keyword>
<dbReference type="Pfam" id="PF08417">
    <property type="entry name" value="PaO"/>
    <property type="match status" value="1"/>
</dbReference>
<name>A0A8T2R510_CERRI</name>
<dbReference type="PANTHER" id="PTHR21266:SF29">
    <property type="entry name" value="PROTEIN TIC 55, CHLOROPLASTIC"/>
    <property type="match status" value="1"/>
</dbReference>
<dbReference type="GO" id="GO:0051537">
    <property type="term" value="F:2 iron, 2 sulfur cluster binding"/>
    <property type="evidence" value="ECO:0007669"/>
    <property type="project" value="UniProtKB-KW"/>
</dbReference>
<organism evidence="11 12">
    <name type="scientific">Ceratopteris richardii</name>
    <name type="common">Triangle waterfern</name>
    <dbReference type="NCBI Taxonomy" id="49495"/>
    <lineage>
        <taxon>Eukaryota</taxon>
        <taxon>Viridiplantae</taxon>
        <taxon>Streptophyta</taxon>
        <taxon>Embryophyta</taxon>
        <taxon>Tracheophyta</taxon>
        <taxon>Polypodiopsida</taxon>
        <taxon>Polypodiidae</taxon>
        <taxon>Polypodiales</taxon>
        <taxon>Pteridineae</taxon>
        <taxon>Pteridaceae</taxon>
        <taxon>Parkerioideae</taxon>
        <taxon>Ceratopteris</taxon>
    </lineage>
</organism>
<evidence type="ECO:0000256" key="5">
    <source>
        <dbReference type="ARBA" id="ARBA00022723"/>
    </source>
</evidence>
<keyword evidence="9" id="KW-0812">Transmembrane</keyword>
<dbReference type="GO" id="GO:0046872">
    <property type="term" value="F:metal ion binding"/>
    <property type="evidence" value="ECO:0007669"/>
    <property type="project" value="UniProtKB-KW"/>
</dbReference>
<dbReference type="GO" id="GO:0010277">
    <property type="term" value="F:chlorophyllide a oxygenase activity"/>
    <property type="evidence" value="ECO:0007669"/>
    <property type="project" value="InterPro"/>
</dbReference>
<evidence type="ECO:0000256" key="7">
    <source>
        <dbReference type="ARBA" id="ARBA00023004"/>
    </source>
</evidence>
<dbReference type="Gene3D" id="2.102.10.10">
    <property type="entry name" value="Rieske [2Fe-2S] iron-sulphur domain"/>
    <property type="match status" value="1"/>
</dbReference>
<dbReference type="PANTHER" id="PTHR21266">
    <property type="entry name" value="IRON-SULFUR DOMAIN CONTAINING PROTEIN"/>
    <property type="match status" value="1"/>
</dbReference>
<dbReference type="SUPFAM" id="SSF50022">
    <property type="entry name" value="ISP domain"/>
    <property type="match status" value="1"/>
</dbReference>
<feature type="transmembrane region" description="Helical" evidence="9">
    <location>
        <begin position="495"/>
        <end position="511"/>
    </location>
</feature>
<evidence type="ECO:0000256" key="8">
    <source>
        <dbReference type="ARBA" id="ARBA00023014"/>
    </source>
</evidence>
<sequence>MDIICSPFQTAPNSFGVTGVNKLYRRFCSFDQRTHLSVQRVGRGHGHLPSYVQFSSTDTTAGLFEHEDIEAIKEEQRAPNISQVNPADVLEKVEYNWEQEWYPLYLANELPRDAPLGLSIFHKQVVLYYDGAGDLRCFEDRCPHRLAKLSEGQLMDGRLECLYHGWQFEGDGQCVRIPQLPAGAKIPATACARTYTVHNSQGVIWIWMGDRKKADIRNIPHFDQFDDPTNMDISTIHVLPYDHSILLENLMDPAHIPISHDRTDPSARRENAQALKFEILERTSRGFCGRYGESSKDDWTFKFRFQAPCIIQNEREIQRKDGYPAKFMAIFMCTPAGQGKSMLIARFAQTGKQRLFSAIPEWLIHQVSNKVFEQDMGFLASQNEALLREGVPTGRLYLNLKSSDVLVLEYRKWLDKVGHGMPYYIGHRSLSLPAKEALLEASPAGFLASTASSQPVKGALGGLFAADLTNRYFRHVVHCSKCRAAFQKLKSMQKLSIILALVSVISALIVLRRPWRLVSVVVGSVALAVLYLCQQAINMLTTNEMRTHRKTV</sequence>
<accession>A0A8T2R510</accession>
<keyword evidence="7" id="KW-0408">Iron</keyword>
<keyword evidence="9" id="KW-1133">Transmembrane helix</keyword>
<keyword evidence="5" id="KW-0479">Metal-binding</keyword>
<comment type="caution">
    <text evidence="11">The sequence shown here is derived from an EMBL/GenBank/DDBJ whole genome shotgun (WGS) entry which is preliminary data.</text>
</comment>
<keyword evidence="6" id="KW-0809">Transit peptide</keyword>
<dbReference type="InterPro" id="IPR050584">
    <property type="entry name" value="Cholesterol_7-desaturase"/>
</dbReference>
<gene>
    <name evidence="11" type="ORF">KP509_30G059000</name>
</gene>
<evidence type="ECO:0000256" key="4">
    <source>
        <dbReference type="ARBA" id="ARBA00022714"/>
    </source>
</evidence>
<dbReference type="OrthoDB" id="426882at2759"/>
<keyword evidence="8" id="KW-0411">Iron-sulfur</keyword>
<evidence type="ECO:0000256" key="3">
    <source>
        <dbReference type="ARBA" id="ARBA00022640"/>
    </source>
</evidence>
<feature type="transmembrane region" description="Helical" evidence="9">
    <location>
        <begin position="517"/>
        <end position="540"/>
    </location>
</feature>
<evidence type="ECO:0000256" key="1">
    <source>
        <dbReference type="ARBA" id="ARBA00004229"/>
    </source>
</evidence>
<comment type="subcellular location">
    <subcellularLocation>
        <location evidence="1">Plastid</location>
        <location evidence="1">Chloroplast</location>
    </subcellularLocation>
</comment>
<evidence type="ECO:0000256" key="6">
    <source>
        <dbReference type="ARBA" id="ARBA00022946"/>
    </source>
</evidence>
<proteinExistence type="predicted"/>
<dbReference type="Pfam" id="PF00355">
    <property type="entry name" value="Rieske"/>
    <property type="match status" value="1"/>
</dbReference>
<dbReference type="EMBL" id="CM035435">
    <property type="protein sequence ID" value="KAH7290675.1"/>
    <property type="molecule type" value="Genomic_DNA"/>
</dbReference>
<keyword evidence="3" id="KW-0934">Plastid</keyword>
<dbReference type="GO" id="GO:0045036">
    <property type="term" value="P:protein targeting to chloroplast"/>
    <property type="evidence" value="ECO:0007669"/>
    <property type="project" value="TreeGrafter"/>
</dbReference>
<dbReference type="PROSITE" id="PS51296">
    <property type="entry name" value="RIESKE"/>
    <property type="match status" value="1"/>
</dbReference>
<feature type="domain" description="Rieske" evidence="10">
    <location>
        <begin position="101"/>
        <end position="206"/>
    </location>
</feature>
<dbReference type="InterPro" id="IPR036922">
    <property type="entry name" value="Rieske_2Fe-2S_sf"/>
</dbReference>
<dbReference type="AlphaFoldDB" id="A0A8T2R510"/>
<keyword evidence="12" id="KW-1185">Reference proteome</keyword>
<evidence type="ECO:0000259" key="10">
    <source>
        <dbReference type="PROSITE" id="PS51296"/>
    </source>
</evidence>
<reference evidence="11" key="1">
    <citation type="submission" date="2021-08" db="EMBL/GenBank/DDBJ databases">
        <title>WGS assembly of Ceratopteris richardii.</title>
        <authorList>
            <person name="Marchant D.B."/>
            <person name="Chen G."/>
            <person name="Jenkins J."/>
            <person name="Shu S."/>
            <person name="Leebens-Mack J."/>
            <person name="Grimwood J."/>
            <person name="Schmutz J."/>
            <person name="Soltis P."/>
            <person name="Soltis D."/>
            <person name="Chen Z.-H."/>
        </authorList>
    </citation>
    <scope>NUCLEOTIDE SEQUENCE</scope>
    <source>
        <strain evidence="11">Whitten #5841</strain>
        <tissue evidence="11">Leaf</tissue>
    </source>
</reference>
<evidence type="ECO:0000313" key="11">
    <source>
        <dbReference type="EMBL" id="KAH7290675.1"/>
    </source>
</evidence>
<keyword evidence="9" id="KW-0472">Membrane</keyword>
<evidence type="ECO:0000313" key="12">
    <source>
        <dbReference type="Proteomes" id="UP000825935"/>
    </source>
</evidence>
<protein>
    <recommendedName>
        <fullName evidence="10">Rieske domain-containing protein</fullName>
    </recommendedName>
</protein>
<dbReference type="OMA" id="CERNWED"/>